<dbReference type="EMBL" id="LNIX01000004">
    <property type="protein sequence ID" value="OXA56379.1"/>
    <property type="molecule type" value="Genomic_DNA"/>
</dbReference>
<dbReference type="Proteomes" id="UP000198287">
    <property type="component" value="Unassembled WGS sequence"/>
</dbReference>
<dbReference type="OMA" id="ITHCIGT"/>
<comment type="caution">
    <text evidence="2">The sequence shown here is derived from an EMBL/GenBank/DDBJ whole genome shotgun (WGS) entry which is preliminary data.</text>
</comment>
<evidence type="ECO:0000313" key="3">
    <source>
        <dbReference type="Proteomes" id="UP000198287"/>
    </source>
</evidence>
<accession>A0A226EG31</accession>
<gene>
    <name evidence="2" type="ORF">Fcan01_08803</name>
</gene>
<evidence type="ECO:0000313" key="2">
    <source>
        <dbReference type="EMBL" id="OXA56379.1"/>
    </source>
</evidence>
<organism evidence="2 3">
    <name type="scientific">Folsomia candida</name>
    <name type="common">Springtail</name>
    <dbReference type="NCBI Taxonomy" id="158441"/>
    <lineage>
        <taxon>Eukaryota</taxon>
        <taxon>Metazoa</taxon>
        <taxon>Ecdysozoa</taxon>
        <taxon>Arthropoda</taxon>
        <taxon>Hexapoda</taxon>
        <taxon>Collembola</taxon>
        <taxon>Entomobryomorpha</taxon>
        <taxon>Isotomoidea</taxon>
        <taxon>Isotomidae</taxon>
        <taxon>Proisotominae</taxon>
        <taxon>Folsomia</taxon>
    </lineage>
</organism>
<keyword evidence="1" id="KW-0732">Signal</keyword>
<keyword evidence="3" id="KW-1185">Reference proteome</keyword>
<protein>
    <submittedName>
        <fullName evidence="2">Uncharacterized protein</fullName>
    </submittedName>
</protein>
<reference evidence="2 3" key="1">
    <citation type="submission" date="2015-12" db="EMBL/GenBank/DDBJ databases">
        <title>The genome of Folsomia candida.</title>
        <authorList>
            <person name="Faddeeva A."/>
            <person name="Derks M.F."/>
            <person name="Anvar Y."/>
            <person name="Smit S."/>
            <person name="Van Straalen N."/>
            <person name="Roelofs D."/>
        </authorList>
    </citation>
    <scope>NUCLEOTIDE SEQUENCE [LARGE SCALE GENOMIC DNA]</scope>
    <source>
        <strain evidence="2 3">VU population</strain>
        <tissue evidence="2">Whole body</tissue>
    </source>
</reference>
<evidence type="ECO:0000256" key="1">
    <source>
        <dbReference type="SAM" id="SignalP"/>
    </source>
</evidence>
<dbReference type="AlphaFoldDB" id="A0A226EG31"/>
<feature type="chain" id="PRO_5012058995" evidence="1">
    <location>
        <begin position="27"/>
        <end position="102"/>
    </location>
</feature>
<proteinExistence type="predicted"/>
<name>A0A226EG31_FOLCA</name>
<sequence length="102" mass="10743">MTPSRSLLLLGTVFVIVLAIISAAQSAPHNDCDCHYQTDKGGCVITRGPAAAGFKCRCRVSRFFLITHCIGTRIGCNAGELCPANCASKDCCLLANGNCDGY</sequence>
<feature type="signal peptide" evidence="1">
    <location>
        <begin position="1"/>
        <end position="26"/>
    </location>
</feature>